<evidence type="ECO:0000256" key="6">
    <source>
        <dbReference type="PIRSR" id="PIRSR606710-1"/>
    </source>
</evidence>
<keyword evidence="9" id="KW-0732">Signal</keyword>
<reference evidence="11" key="1">
    <citation type="submission" date="2016-04" db="EMBL/GenBank/DDBJ databases">
        <authorList>
            <person name="Chen L."/>
            <person name="Zhuang W."/>
            <person name="Wang G."/>
        </authorList>
    </citation>
    <scope>NUCLEOTIDE SEQUENCE [LARGE SCALE GENOMIC DNA]</scope>
    <source>
        <strain evidence="11">208</strain>
    </source>
</reference>
<keyword evidence="5 8" id="KW-0326">Glycosidase</keyword>
<dbReference type="RefSeq" id="WP_207625812.1">
    <property type="nucleotide sequence ID" value="NZ_LWBP01000205.1"/>
</dbReference>
<keyword evidence="3 8" id="KW-0378">Hydrolase</keyword>
<proteinExistence type="inferred from homology"/>
<evidence type="ECO:0000256" key="5">
    <source>
        <dbReference type="ARBA" id="ARBA00023295"/>
    </source>
</evidence>
<keyword evidence="4" id="KW-0119">Carbohydrate metabolism</keyword>
<name>A0A1V9FC00_9BACT</name>
<evidence type="ECO:0000256" key="1">
    <source>
        <dbReference type="ARBA" id="ARBA00009865"/>
    </source>
</evidence>
<feature type="active site" description="Proton donor" evidence="6">
    <location>
        <position position="198"/>
    </location>
</feature>
<keyword evidence="11" id="KW-1185">Reference proteome</keyword>
<dbReference type="AlphaFoldDB" id="A0A1V9FC00"/>
<dbReference type="Gene3D" id="2.115.10.20">
    <property type="entry name" value="Glycosyl hydrolase domain, family 43"/>
    <property type="match status" value="1"/>
</dbReference>
<evidence type="ECO:0000256" key="3">
    <source>
        <dbReference type="ARBA" id="ARBA00022801"/>
    </source>
</evidence>
<feature type="signal peptide" evidence="9">
    <location>
        <begin position="1"/>
        <end position="21"/>
    </location>
</feature>
<feature type="active site" description="Proton acceptor" evidence="6">
    <location>
        <position position="33"/>
    </location>
</feature>
<dbReference type="InterPro" id="IPR052176">
    <property type="entry name" value="Glycosyl_Hydrlase_43_Enz"/>
</dbReference>
<dbReference type="PANTHER" id="PTHR43772:SF2">
    <property type="entry name" value="PUTATIVE (AFU_ORTHOLOGUE AFUA_2G04480)-RELATED"/>
    <property type="match status" value="1"/>
</dbReference>
<organism evidence="10 11">
    <name type="scientific">Niastella populi</name>
    <dbReference type="NCBI Taxonomy" id="550983"/>
    <lineage>
        <taxon>Bacteria</taxon>
        <taxon>Pseudomonadati</taxon>
        <taxon>Bacteroidota</taxon>
        <taxon>Chitinophagia</taxon>
        <taxon>Chitinophagales</taxon>
        <taxon>Chitinophagaceae</taxon>
        <taxon>Niastella</taxon>
    </lineage>
</organism>
<evidence type="ECO:0000256" key="7">
    <source>
        <dbReference type="PIRSR" id="PIRSR606710-2"/>
    </source>
</evidence>
<evidence type="ECO:0000313" key="10">
    <source>
        <dbReference type="EMBL" id="OQP55767.1"/>
    </source>
</evidence>
<accession>A0A1V9FC00</accession>
<dbReference type="SUPFAM" id="SSF75005">
    <property type="entry name" value="Arabinanase/levansucrase/invertase"/>
    <property type="match status" value="1"/>
</dbReference>
<evidence type="ECO:0000313" key="11">
    <source>
        <dbReference type="Proteomes" id="UP000192276"/>
    </source>
</evidence>
<dbReference type="GO" id="GO:0045493">
    <property type="term" value="P:xylan catabolic process"/>
    <property type="evidence" value="ECO:0007669"/>
    <property type="project" value="UniProtKB-KW"/>
</dbReference>
<dbReference type="Proteomes" id="UP000192276">
    <property type="component" value="Unassembled WGS sequence"/>
</dbReference>
<comment type="similarity">
    <text evidence="1 8">Belongs to the glycosyl hydrolase 43 family.</text>
</comment>
<feature type="site" description="Important for catalytic activity, responsible for pKa modulation of the active site Glu and correct orientation of both the proton donor and substrate" evidence="7">
    <location>
        <position position="151"/>
    </location>
</feature>
<evidence type="ECO:0000256" key="8">
    <source>
        <dbReference type="RuleBase" id="RU361187"/>
    </source>
</evidence>
<keyword evidence="2" id="KW-0624">Polysaccharide degradation</keyword>
<protein>
    <recommendedName>
        <fullName evidence="12">Glycosyl hydrolase family 43</fullName>
    </recommendedName>
</protein>
<comment type="caution">
    <text evidence="10">The sequence shown here is derived from an EMBL/GenBank/DDBJ whole genome shotgun (WGS) entry which is preliminary data.</text>
</comment>
<dbReference type="PANTHER" id="PTHR43772">
    <property type="entry name" value="ENDO-1,4-BETA-XYLANASE"/>
    <property type="match status" value="1"/>
</dbReference>
<dbReference type="EMBL" id="LWBP01000205">
    <property type="protein sequence ID" value="OQP55767.1"/>
    <property type="molecule type" value="Genomic_DNA"/>
</dbReference>
<dbReference type="GO" id="GO:0004553">
    <property type="term" value="F:hydrolase activity, hydrolyzing O-glycosyl compounds"/>
    <property type="evidence" value="ECO:0007669"/>
    <property type="project" value="InterPro"/>
</dbReference>
<gene>
    <name evidence="10" type="ORF">A4R26_27080</name>
</gene>
<evidence type="ECO:0000256" key="4">
    <source>
        <dbReference type="ARBA" id="ARBA00023277"/>
    </source>
</evidence>
<dbReference type="InterPro" id="IPR023296">
    <property type="entry name" value="Glyco_hydro_beta-prop_sf"/>
</dbReference>
<sequence length="316" mass="36285">MMRKLFIALPLLIATIQPALSQNPIIKHMYTADPAARVFNDTLFIYTSHDEDTATWFNMLDWHVFSTVDMKNYTDHGAIFSLADLSWASRAAWAPDCAYTNGQYYFYYPVETNAIGVATSHSPYGKFKDALNKPLITRQTPGVVCSGYLIDPTVFIDDDSSAYILFGMNDLNIVKLNKDMISFSDTVRQVKGADNFFEAVWMHKYKGKYYLSYSGKFSNEGKGKLLYAMSDNPYGPFEYKGVLLEEMNSGTNHHSIVNYKGEWYLFYHNSDLWFKNHPEETPVLNWNGKNPFHRSICVDRLFYNEDGTIRQVVPAK</sequence>
<evidence type="ECO:0008006" key="12">
    <source>
        <dbReference type="Google" id="ProtNLM"/>
    </source>
</evidence>
<dbReference type="InterPro" id="IPR006710">
    <property type="entry name" value="Glyco_hydro_43"/>
</dbReference>
<evidence type="ECO:0000256" key="9">
    <source>
        <dbReference type="SAM" id="SignalP"/>
    </source>
</evidence>
<dbReference type="CDD" id="cd08990">
    <property type="entry name" value="GH43_AXH_like"/>
    <property type="match status" value="1"/>
</dbReference>
<keyword evidence="2" id="KW-0858">Xylan degradation</keyword>
<evidence type="ECO:0000256" key="2">
    <source>
        <dbReference type="ARBA" id="ARBA00022651"/>
    </source>
</evidence>
<dbReference type="Pfam" id="PF04616">
    <property type="entry name" value="Glyco_hydro_43"/>
    <property type="match status" value="1"/>
</dbReference>
<feature type="chain" id="PRO_5010718894" description="Glycosyl hydrolase family 43" evidence="9">
    <location>
        <begin position="22"/>
        <end position="316"/>
    </location>
</feature>
<dbReference type="STRING" id="550983.A4R26_27080"/>